<dbReference type="CDD" id="cd06170">
    <property type="entry name" value="LuxR_C_like"/>
    <property type="match status" value="1"/>
</dbReference>
<accession>A0ABW5GY39</accession>
<evidence type="ECO:0000259" key="2">
    <source>
        <dbReference type="PROSITE" id="PS50043"/>
    </source>
</evidence>
<organism evidence="3 4">
    <name type="scientific">Amycolatopsis samaneae</name>
    <dbReference type="NCBI Taxonomy" id="664691"/>
    <lineage>
        <taxon>Bacteria</taxon>
        <taxon>Bacillati</taxon>
        <taxon>Actinomycetota</taxon>
        <taxon>Actinomycetes</taxon>
        <taxon>Pseudonocardiales</taxon>
        <taxon>Pseudonocardiaceae</taxon>
        <taxon>Amycolatopsis</taxon>
    </lineage>
</organism>
<dbReference type="SUPFAM" id="SSF46894">
    <property type="entry name" value="C-terminal effector domain of the bipartite response regulators"/>
    <property type="match status" value="1"/>
</dbReference>
<proteinExistence type="predicted"/>
<comment type="caution">
    <text evidence="3">The sequence shown here is derived from an EMBL/GenBank/DDBJ whole genome shotgun (WGS) entry which is preliminary data.</text>
</comment>
<gene>
    <name evidence="3" type="ORF">ACFSYJ_43090</name>
</gene>
<dbReference type="EMBL" id="JBHUKU010000033">
    <property type="protein sequence ID" value="MFD2465467.1"/>
    <property type="molecule type" value="Genomic_DNA"/>
</dbReference>
<dbReference type="RefSeq" id="WP_345407128.1">
    <property type="nucleotide sequence ID" value="NZ_BAABHG010000021.1"/>
</dbReference>
<dbReference type="InterPro" id="IPR016032">
    <property type="entry name" value="Sig_transdc_resp-reg_C-effctor"/>
</dbReference>
<evidence type="ECO:0000313" key="3">
    <source>
        <dbReference type="EMBL" id="MFD2465467.1"/>
    </source>
</evidence>
<reference evidence="4" key="1">
    <citation type="journal article" date="2019" name="Int. J. Syst. Evol. Microbiol.">
        <title>The Global Catalogue of Microorganisms (GCM) 10K type strain sequencing project: providing services to taxonomists for standard genome sequencing and annotation.</title>
        <authorList>
            <consortium name="The Broad Institute Genomics Platform"/>
            <consortium name="The Broad Institute Genome Sequencing Center for Infectious Disease"/>
            <person name="Wu L."/>
            <person name="Ma J."/>
        </authorList>
    </citation>
    <scope>NUCLEOTIDE SEQUENCE [LARGE SCALE GENOMIC DNA]</scope>
    <source>
        <strain evidence="4">CGMCC 4.7643</strain>
    </source>
</reference>
<keyword evidence="1" id="KW-0238">DNA-binding</keyword>
<dbReference type="PROSITE" id="PS50043">
    <property type="entry name" value="HTH_LUXR_2"/>
    <property type="match status" value="1"/>
</dbReference>
<dbReference type="SMART" id="SM00421">
    <property type="entry name" value="HTH_LUXR"/>
    <property type="match status" value="1"/>
</dbReference>
<protein>
    <submittedName>
        <fullName evidence="3">Response regulator transcription factor</fullName>
    </submittedName>
</protein>
<name>A0ABW5GY39_9PSEU</name>
<sequence>MTTVLADSGVLRARLRSAGFTVVEQRQDRPDVVAADFRERAEMASGARVLAWVIAESFPAAIRSGARGFLQEEVPVETLRCAVLTVAAGGVFFGPGLLGTALETTASGLTRREHEILGLLAAGRTTADMARHLGLAPKTIRNHLATIGAKLGLRGRTELAVFARTERATGTPRLSPAGATRSVTW</sequence>
<evidence type="ECO:0000256" key="1">
    <source>
        <dbReference type="ARBA" id="ARBA00023125"/>
    </source>
</evidence>
<dbReference type="PRINTS" id="PR00038">
    <property type="entry name" value="HTHLUXR"/>
</dbReference>
<dbReference type="Pfam" id="PF00196">
    <property type="entry name" value="GerE"/>
    <property type="match status" value="1"/>
</dbReference>
<dbReference type="InterPro" id="IPR039420">
    <property type="entry name" value="WalR-like"/>
</dbReference>
<feature type="domain" description="HTH luxR-type" evidence="2">
    <location>
        <begin position="102"/>
        <end position="167"/>
    </location>
</feature>
<dbReference type="PANTHER" id="PTHR43214">
    <property type="entry name" value="TWO-COMPONENT RESPONSE REGULATOR"/>
    <property type="match status" value="1"/>
</dbReference>
<dbReference type="Gene3D" id="3.40.50.2300">
    <property type="match status" value="1"/>
</dbReference>
<evidence type="ECO:0000313" key="4">
    <source>
        <dbReference type="Proteomes" id="UP001597419"/>
    </source>
</evidence>
<dbReference type="Proteomes" id="UP001597419">
    <property type="component" value="Unassembled WGS sequence"/>
</dbReference>
<keyword evidence="4" id="KW-1185">Reference proteome</keyword>
<dbReference type="InterPro" id="IPR000792">
    <property type="entry name" value="Tscrpt_reg_LuxR_C"/>
</dbReference>